<protein>
    <submittedName>
        <fullName evidence="4">A disintegrin and metalloproteinase with thrombospondin motifs 3-like</fullName>
    </submittedName>
</protein>
<dbReference type="PANTHER" id="PTHR11905">
    <property type="entry name" value="ADAM A DISINTEGRIN AND METALLOPROTEASE DOMAIN"/>
    <property type="match status" value="1"/>
</dbReference>
<dbReference type="GO" id="GO:0046872">
    <property type="term" value="F:metal ion binding"/>
    <property type="evidence" value="ECO:0007669"/>
    <property type="project" value="UniProtKB-KW"/>
</dbReference>
<dbReference type="SUPFAM" id="SSF55486">
    <property type="entry name" value="Metalloproteases ('zincins'), catalytic domain"/>
    <property type="match status" value="1"/>
</dbReference>
<keyword evidence="4" id="KW-0482">Metalloprotease</keyword>
<comment type="caution">
    <text evidence="4">The sequence shown here is derived from an EMBL/GenBank/DDBJ whole genome shotgun (WGS) entry which is preliminary data.</text>
</comment>
<dbReference type="Gene3D" id="3.40.1620.60">
    <property type="match status" value="1"/>
</dbReference>
<accession>A0AAV4DWR7</accession>
<dbReference type="InterPro" id="IPR001590">
    <property type="entry name" value="Peptidase_M12B"/>
</dbReference>
<dbReference type="EMBL" id="BLXT01008440">
    <property type="protein sequence ID" value="GFO48752.1"/>
    <property type="molecule type" value="Genomic_DNA"/>
</dbReference>
<evidence type="ECO:0000313" key="5">
    <source>
        <dbReference type="Proteomes" id="UP000735302"/>
    </source>
</evidence>
<keyword evidence="1" id="KW-0862">Zinc</keyword>
<organism evidence="4 5">
    <name type="scientific">Plakobranchus ocellatus</name>
    <dbReference type="NCBI Taxonomy" id="259542"/>
    <lineage>
        <taxon>Eukaryota</taxon>
        <taxon>Metazoa</taxon>
        <taxon>Spiralia</taxon>
        <taxon>Lophotrochozoa</taxon>
        <taxon>Mollusca</taxon>
        <taxon>Gastropoda</taxon>
        <taxon>Heterobranchia</taxon>
        <taxon>Euthyneura</taxon>
        <taxon>Panpulmonata</taxon>
        <taxon>Sacoglossa</taxon>
        <taxon>Placobranchoidea</taxon>
        <taxon>Plakobranchidae</taxon>
        <taxon>Plakobranchus</taxon>
    </lineage>
</organism>
<feature type="binding site" evidence="1">
    <location>
        <position position="531"/>
    </location>
    <ligand>
        <name>Zn(2+)</name>
        <dbReference type="ChEBI" id="CHEBI:29105"/>
        <note>catalytic</note>
    </ligand>
</feature>
<gene>
    <name evidence="4" type="ORF">PoB_007525700</name>
</gene>
<dbReference type="Proteomes" id="UP000735302">
    <property type="component" value="Unassembled WGS sequence"/>
</dbReference>
<feature type="compositionally biased region" description="Polar residues" evidence="2">
    <location>
        <begin position="286"/>
        <end position="298"/>
    </location>
</feature>
<feature type="binding site" evidence="1">
    <location>
        <position position="521"/>
    </location>
    <ligand>
        <name>Zn(2+)</name>
        <dbReference type="ChEBI" id="CHEBI:29105"/>
        <note>catalytic</note>
    </ligand>
</feature>
<keyword evidence="5" id="KW-1185">Reference proteome</keyword>
<dbReference type="AlphaFoldDB" id="A0AAV4DWR7"/>
<dbReference type="InterPro" id="IPR024079">
    <property type="entry name" value="MetalloPept_cat_dom_sf"/>
</dbReference>
<feature type="binding site" evidence="1">
    <location>
        <position position="525"/>
    </location>
    <ligand>
        <name>Zn(2+)</name>
        <dbReference type="ChEBI" id="CHEBI:29105"/>
        <note>catalytic</note>
    </ligand>
</feature>
<keyword evidence="4" id="KW-0378">Hydrolase</keyword>
<dbReference type="Pfam" id="PF01421">
    <property type="entry name" value="Reprolysin"/>
    <property type="match status" value="1"/>
</dbReference>
<keyword evidence="1" id="KW-0479">Metal-binding</keyword>
<feature type="region of interest" description="Disordered" evidence="2">
    <location>
        <begin position="280"/>
        <end position="302"/>
    </location>
</feature>
<dbReference type="Gene3D" id="3.40.390.10">
    <property type="entry name" value="Collagenase (Catalytic Domain)"/>
    <property type="match status" value="1"/>
</dbReference>
<proteinExistence type="predicted"/>
<evidence type="ECO:0000256" key="2">
    <source>
        <dbReference type="SAM" id="MobiDB-lite"/>
    </source>
</evidence>
<evidence type="ECO:0000256" key="1">
    <source>
        <dbReference type="PROSITE-ProRule" id="PRU00276"/>
    </source>
</evidence>
<reference evidence="4 5" key="1">
    <citation type="journal article" date="2021" name="Elife">
        <title>Chloroplast acquisition without the gene transfer in kleptoplastic sea slugs, Plakobranchus ocellatus.</title>
        <authorList>
            <person name="Maeda T."/>
            <person name="Takahashi S."/>
            <person name="Yoshida T."/>
            <person name="Shimamura S."/>
            <person name="Takaki Y."/>
            <person name="Nagai Y."/>
            <person name="Toyoda A."/>
            <person name="Suzuki Y."/>
            <person name="Arimoto A."/>
            <person name="Ishii H."/>
            <person name="Satoh N."/>
            <person name="Nishiyama T."/>
            <person name="Hasebe M."/>
            <person name="Maruyama T."/>
            <person name="Minagawa J."/>
            <person name="Obokata J."/>
            <person name="Shigenobu S."/>
        </authorList>
    </citation>
    <scope>NUCLEOTIDE SEQUENCE [LARGE SCALE GENOMIC DNA]</scope>
</reference>
<name>A0AAV4DWR7_9GAST</name>
<evidence type="ECO:0000313" key="4">
    <source>
        <dbReference type="EMBL" id="GFO48752.1"/>
    </source>
</evidence>
<evidence type="ECO:0000259" key="3">
    <source>
        <dbReference type="PROSITE" id="PS50215"/>
    </source>
</evidence>
<dbReference type="PROSITE" id="PS50215">
    <property type="entry name" value="ADAM_MEPRO"/>
    <property type="match status" value="1"/>
</dbReference>
<feature type="domain" description="Peptidase M12B" evidence="3">
    <location>
        <begin position="353"/>
        <end position="590"/>
    </location>
</feature>
<sequence>MKTLVNLRYDDDNDIIVVDDAIMTMINDNGSPNKTSLKAAEVLSLDMDPDLDVGQNWTDLPQSLLDSRWSSFEWSNVTLRGDILPHGHRRRHRERRREMRERRLMRLERRRKNFKMRHERSVRRRNSLEYESQLKEKNNFHWIKTSGPVFDDRKSKQVPTLPAQHGNLNNVISFPVQAKTDIISSHDKIRGNKVAPSDGFHIDSFNLTQIERSQSLIPSISGSSLAAAAVASLPDSSSPAAVVTPAGNMNLATGSKLNQNIHLEHDHGHILESELEKSGPIENGFRHSTNRTSSNDKVQPQGRLIRSKRWARTLQGKSSQYHRLRSSRRTPRQPIVVARRKAVTIGNLPRIEAKIGVLVVVENSIYRQYLQDNGYNKHIALARIKRYYVILFSMMDERFGTIKTPFLSITVKISGIVVAENREESRWLEEMVDWKTKATHGRATVETEKALRRFSTWVKNYSGLPKYDHAMLFTGYLLSSKHGAGLAGMANLGGICDTDSGNSVSIVKDRGDFQNVKVATHELAHSLGAIHDGYYKRRRDCAAQSNYIMSPQGSLHEAVLKNAFYFSPCSIWDMYKHLRKPSSTCVLDDPPVHYKYDQKQPPGRLYNADMQCKLVFGKDSQLCDINQKKAEVESNVMCSCRGCWACELRTDGSTRSLRVPARLAALSVGQAW</sequence>
<dbReference type="GO" id="GO:0004222">
    <property type="term" value="F:metalloendopeptidase activity"/>
    <property type="evidence" value="ECO:0007669"/>
    <property type="project" value="InterPro"/>
</dbReference>
<comment type="caution">
    <text evidence="1">Lacks conserved residue(s) required for the propagation of feature annotation.</text>
</comment>
<dbReference type="PANTHER" id="PTHR11905:SF159">
    <property type="entry name" value="ADAM METALLOPROTEASE"/>
    <property type="match status" value="1"/>
</dbReference>
<dbReference type="GO" id="GO:0006509">
    <property type="term" value="P:membrane protein ectodomain proteolysis"/>
    <property type="evidence" value="ECO:0007669"/>
    <property type="project" value="TreeGrafter"/>
</dbReference>
<feature type="active site" evidence="1">
    <location>
        <position position="522"/>
    </location>
</feature>
<keyword evidence="4" id="KW-0645">Protease</keyword>